<dbReference type="AlphaFoldDB" id="X1KSU3"/>
<evidence type="ECO:0000313" key="2">
    <source>
        <dbReference type="EMBL" id="GAH96690.1"/>
    </source>
</evidence>
<organism evidence="2">
    <name type="scientific">marine sediment metagenome</name>
    <dbReference type="NCBI Taxonomy" id="412755"/>
    <lineage>
        <taxon>unclassified sequences</taxon>
        <taxon>metagenomes</taxon>
        <taxon>ecological metagenomes</taxon>
    </lineage>
</organism>
<feature type="region of interest" description="Disordered" evidence="1">
    <location>
        <begin position="26"/>
        <end position="52"/>
    </location>
</feature>
<dbReference type="EMBL" id="BARU01045798">
    <property type="protein sequence ID" value="GAH96690.1"/>
    <property type="molecule type" value="Genomic_DNA"/>
</dbReference>
<accession>X1KSU3</accession>
<gene>
    <name evidence="2" type="ORF">S03H2_69348</name>
</gene>
<comment type="caution">
    <text evidence="2">The sequence shown here is derived from an EMBL/GenBank/DDBJ whole genome shotgun (WGS) entry which is preliminary data.</text>
</comment>
<evidence type="ECO:0000256" key="1">
    <source>
        <dbReference type="SAM" id="MobiDB-lite"/>
    </source>
</evidence>
<proteinExistence type="predicted"/>
<feature type="non-terminal residue" evidence="2">
    <location>
        <position position="1"/>
    </location>
</feature>
<name>X1KSU3_9ZZZZ</name>
<reference evidence="2" key="1">
    <citation type="journal article" date="2014" name="Front. Microbiol.">
        <title>High frequency of phylogenetically diverse reductive dehalogenase-homologous genes in deep subseafloor sedimentary metagenomes.</title>
        <authorList>
            <person name="Kawai M."/>
            <person name="Futagami T."/>
            <person name="Toyoda A."/>
            <person name="Takaki Y."/>
            <person name="Nishi S."/>
            <person name="Hori S."/>
            <person name="Arai W."/>
            <person name="Tsubouchi T."/>
            <person name="Morono Y."/>
            <person name="Uchiyama I."/>
            <person name="Ito T."/>
            <person name="Fujiyama A."/>
            <person name="Inagaki F."/>
            <person name="Takami H."/>
        </authorList>
    </citation>
    <scope>NUCLEOTIDE SEQUENCE</scope>
    <source>
        <strain evidence="2">Expedition CK06-06</strain>
    </source>
</reference>
<protein>
    <submittedName>
        <fullName evidence="2">Uncharacterized protein</fullName>
    </submittedName>
</protein>
<sequence length="52" mass="5604">CSPVLPFPPSPELLIEDPARAHLNPRPAYLFNDVQNPPHPLEATAPGPEPPS</sequence>